<dbReference type="Pfam" id="PF06908">
    <property type="entry name" value="YpsA"/>
    <property type="match status" value="1"/>
</dbReference>
<dbReference type="HAMAP" id="MF_01575">
    <property type="entry name" value="UPF0398"/>
    <property type="match status" value="1"/>
</dbReference>
<evidence type="ECO:0000313" key="2">
    <source>
        <dbReference type="EMBL" id="KRL63589.1"/>
    </source>
</evidence>
<protein>
    <recommendedName>
        <fullName evidence="1">UPF0398 protein FC23_GL000497</fullName>
    </recommendedName>
</protein>
<dbReference type="PATRIC" id="fig|1122152.4.peg.505"/>
<dbReference type="AlphaFoldDB" id="A0A0R1SB55"/>
<dbReference type="eggNOG" id="COG4474">
    <property type="taxonomic scope" value="Bacteria"/>
</dbReference>
<dbReference type="RefSeq" id="WP_027825562.1">
    <property type="nucleotide sequence ID" value="NZ_AZFB01000002.1"/>
</dbReference>
<dbReference type="PIRSF" id="PIRSF021290">
    <property type="entry name" value="DUF1273"/>
    <property type="match status" value="1"/>
</dbReference>
<comment type="similarity">
    <text evidence="1">Belongs to the UPF0398 family.</text>
</comment>
<gene>
    <name evidence="2" type="ORF">FC23_GL000497</name>
</gene>
<accession>A0A0R1SB55</accession>
<proteinExistence type="inferred from homology"/>
<dbReference type="OrthoDB" id="2301957at2"/>
<sequence length="186" mass="22334">MKRLWITGYRSYELGVFSPKDPKITVIKYCLNRKLKQLLEDGELDWVISGPNLGVEQWALEEAIELQKDYPIHTSLMAPYQEFSKRWNEENQARLYNLQEQVDFYGATSNRPYQSPVQLRNYQNFMIEHTDSALMIYDPEKPGKPKYDYELILKYQEQKDYDLDLIDFYSLQDAANEYEENRRYQN</sequence>
<evidence type="ECO:0000313" key="3">
    <source>
        <dbReference type="Proteomes" id="UP000051931"/>
    </source>
</evidence>
<dbReference type="InterPro" id="IPR010697">
    <property type="entry name" value="YspA"/>
</dbReference>
<dbReference type="Proteomes" id="UP000051931">
    <property type="component" value="Unassembled WGS sequence"/>
</dbReference>
<dbReference type="NCBIfam" id="NF010181">
    <property type="entry name" value="PRK13660.1"/>
    <property type="match status" value="1"/>
</dbReference>
<dbReference type="EMBL" id="AZFB01000002">
    <property type="protein sequence ID" value="KRL63589.1"/>
    <property type="molecule type" value="Genomic_DNA"/>
</dbReference>
<dbReference type="PANTHER" id="PTHR38440">
    <property type="entry name" value="UPF0398 PROTEIN YPSA"/>
    <property type="match status" value="1"/>
</dbReference>
<dbReference type="Gene3D" id="3.40.50.450">
    <property type="match status" value="1"/>
</dbReference>
<comment type="caution">
    <text evidence="2">The sequence shown here is derived from an EMBL/GenBank/DDBJ whole genome shotgun (WGS) entry which is preliminary data.</text>
</comment>
<evidence type="ECO:0000256" key="1">
    <source>
        <dbReference type="HAMAP-Rule" id="MF_01575"/>
    </source>
</evidence>
<dbReference type="SUPFAM" id="SSF102405">
    <property type="entry name" value="MCP/YpsA-like"/>
    <property type="match status" value="1"/>
</dbReference>
<organism evidence="2 3">
    <name type="scientific">Lactobacillus psittaci DSM 15354</name>
    <dbReference type="NCBI Taxonomy" id="1122152"/>
    <lineage>
        <taxon>Bacteria</taxon>
        <taxon>Bacillati</taxon>
        <taxon>Bacillota</taxon>
        <taxon>Bacilli</taxon>
        <taxon>Lactobacillales</taxon>
        <taxon>Lactobacillaceae</taxon>
        <taxon>Lactobacillus</taxon>
    </lineage>
</organism>
<keyword evidence="3" id="KW-1185">Reference proteome</keyword>
<dbReference type="STRING" id="1122152.GCA_000425905_00263"/>
<name>A0A0R1SB55_9LACO</name>
<dbReference type="PANTHER" id="PTHR38440:SF1">
    <property type="entry name" value="UPF0398 PROTEIN SPR0331"/>
    <property type="match status" value="1"/>
</dbReference>
<reference evidence="2 3" key="1">
    <citation type="journal article" date="2015" name="Genome Announc.">
        <title>Expanding the biotechnology potential of lactobacilli through comparative genomics of 213 strains and associated genera.</title>
        <authorList>
            <person name="Sun Z."/>
            <person name="Harris H.M."/>
            <person name="McCann A."/>
            <person name="Guo C."/>
            <person name="Argimon S."/>
            <person name="Zhang W."/>
            <person name="Yang X."/>
            <person name="Jeffery I.B."/>
            <person name="Cooney J.C."/>
            <person name="Kagawa T.F."/>
            <person name="Liu W."/>
            <person name="Song Y."/>
            <person name="Salvetti E."/>
            <person name="Wrobel A."/>
            <person name="Rasinkangas P."/>
            <person name="Parkhill J."/>
            <person name="Rea M.C."/>
            <person name="O'Sullivan O."/>
            <person name="Ritari J."/>
            <person name="Douillard F.P."/>
            <person name="Paul Ross R."/>
            <person name="Yang R."/>
            <person name="Briner A.E."/>
            <person name="Felis G.E."/>
            <person name="de Vos W.M."/>
            <person name="Barrangou R."/>
            <person name="Klaenhammer T.R."/>
            <person name="Caufield P.W."/>
            <person name="Cui Y."/>
            <person name="Zhang H."/>
            <person name="O'Toole P.W."/>
        </authorList>
    </citation>
    <scope>NUCLEOTIDE SEQUENCE [LARGE SCALE GENOMIC DNA]</scope>
    <source>
        <strain evidence="2 3">DSM 15354</strain>
    </source>
</reference>